<feature type="signal peptide" evidence="1">
    <location>
        <begin position="1"/>
        <end position="24"/>
    </location>
</feature>
<keyword evidence="4" id="KW-1185">Reference proteome</keyword>
<keyword evidence="1" id="KW-0732">Signal</keyword>
<reference evidence="3 4" key="1">
    <citation type="submission" date="2017-04" db="EMBL/GenBank/DDBJ databases">
        <authorList>
            <person name="Afonso C.L."/>
            <person name="Miller P.J."/>
            <person name="Scott M.A."/>
            <person name="Spackman E."/>
            <person name="Goraichik I."/>
            <person name="Dimitrov K.M."/>
            <person name="Suarez D.L."/>
            <person name="Swayne D.E."/>
        </authorList>
    </citation>
    <scope>NUCLEOTIDE SEQUENCE [LARGE SCALE GENOMIC DNA]</scope>
    <source>
        <strain evidence="3 4">DSM 19625</strain>
    </source>
</reference>
<dbReference type="Pfam" id="PF00578">
    <property type="entry name" value="AhpC-TSA"/>
    <property type="match status" value="1"/>
</dbReference>
<dbReference type="PANTHER" id="PTHR42852:SF13">
    <property type="entry name" value="PROTEIN DIPZ"/>
    <property type="match status" value="1"/>
</dbReference>
<accession>A0A1W2ANL4</accession>
<dbReference type="GO" id="GO:0016209">
    <property type="term" value="F:antioxidant activity"/>
    <property type="evidence" value="ECO:0007669"/>
    <property type="project" value="InterPro"/>
</dbReference>
<dbReference type="OrthoDB" id="616241at2"/>
<gene>
    <name evidence="3" type="ORF">SAMN04488101_101790</name>
</gene>
<protein>
    <submittedName>
        <fullName evidence="3">Peroxiredoxin</fullName>
    </submittedName>
</protein>
<dbReference type="PANTHER" id="PTHR42852">
    <property type="entry name" value="THIOL:DISULFIDE INTERCHANGE PROTEIN DSBE"/>
    <property type="match status" value="1"/>
</dbReference>
<organism evidence="3 4">
    <name type="scientific">Pedobacter nyackensis</name>
    <dbReference type="NCBI Taxonomy" id="475255"/>
    <lineage>
        <taxon>Bacteria</taxon>
        <taxon>Pseudomonadati</taxon>
        <taxon>Bacteroidota</taxon>
        <taxon>Sphingobacteriia</taxon>
        <taxon>Sphingobacteriales</taxon>
        <taxon>Sphingobacteriaceae</taxon>
        <taxon>Pedobacter</taxon>
    </lineage>
</organism>
<evidence type="ECO:0000313" key="3">
    <source>
        <dbReference type="EMBL" id="SMC62329.1"/>
    </source>
</evidence>
<feature type="chain" id="PRO_5013003764" evidence="1">
    <location>
        <begin position="25"/>
        <end position="428"/>
    </location>
</feature>
<dbReference type="GO" id="GO:0016491">
    <property type="term" value="F:oxidoreductase activity"/>
    <property type="evidence" value="ECO:0007669"/>
    <property type="project" value="InterPro"/>
</dbReference>
<proteinExistence type="predicted"/>
<dbReference type="Gene3D" id="3.40.30.10">
    <property type="entry name" value="Glutaredoxin"/>
    <property type="match status" value="1"/>
</dbReference>
<dbReference type="InterPro" id="IPR050553">
    <property type="entry name" value="Thioredoxin_ResA/DsbE_sf"/>
</dbReference>
<name>A0A1W2ANL4_9SPHI</name>
<feature type="domain" description="Thioredoxin" evidence="2">
    <location>
        <begin position="289"/>
        <end position="427"/>
    </location>
</feature>
<evidence type="ECO:0000313" key="4">
    <source>
        <dbReference type="Proteomes" id="UP000192678"/>
    </source>
</evidence>
<evidence type="ECO:0000259" key="2">
    <source>
        <dbReference type="PROSITE" id="PS51352"/>
    </source>
</evidence>
<dbReference type="InterPro" id="IPR013766">
    <property type="entry name" value="Thioredoxin_domain"/>
</dbReference>
<dbReference type="Proteomes" id="UP000192678">
    <property type="component" value="Unassembled WGS sequence"/>
</dbReference>
<sequence>MKQLKLVMAIVILLWVSSMVTVHAQDSKKPGDNIPALKGLVPLDPFKITPEQGKTFNPTLGKDVYFEDGTSLTGDQFMQKMMDPNIIVVPYVKKEDLNTILAMLIRRASAEEKEAKEAIMKKAGMGEVRNLGDGEDINNPELMKPIEFDPNTKYEEFTKGLTKFVKKPGDPVIRGGSFSNPTRVAFFDPEGKFIPAFTKDDSDMDKNKGLSKELCKYFFNVKDYVNGETFVDGKNTIKAIKFRKATMEERKNAPNMASTSVNAEDAGSTMASSSSKLSVDYENNTLKDKLVGTKAGDINVIDINGNKFNMAEAKGKVVVLNFWYVECMPCREEMPLLNKLVDAYKGKDVEFIGVATNNRESLIKFLKTKEFKYRIISNGLSIANTWEVGAFPTNIVIDKKGKIILVETGYVGDIDAKIKAKIEEALKK</sequence>
<dbReference type="PROSITE" id="PS51352">
    <property type="entry name" value="THIOREDOXIN_2"/>
    <property type="match status" value="1"/>
</dbReference>
<dbReference type="AlphaFoldDB" id="A0A1W2ANL4"/>
<dbReference type="InterPro" id="IPR000866">
    <property type="entry name" value="AhpC/TSA"/>
</dbReference>
<dbReference type="EMBL" id="FWYB01000001">
    <property type="protein sequence ID" value="SMC62329.1"/>
    <property type="molecule type" value="Genomic_DNA"/>
</dbReference>
<dbReference type="CDD" id="cd02966">
    <property type="entry name" value="TlpA_like_family"/>
    <property type="match status" value="1"/>
</dbReference>
<dbReference type="RefSeq" id="WP_084287333.1">
    <property type="nucleotide sequence ID" value="NZ_FWYB01000001.1"/>
</dbReference>
<dbReference type="STRING" id="475255.SAMN04488101_101790"/>
<dbReference type="SUPFAM" id="SSF52833">
    <property type="entry name" value="Thioredoxin-like"/>
    <property type="match status" value="1"/>
</dbReference>
<evidence type="ECO:0000256" key="1">
    <source>
        <dbReference type="SAM" id="SignalP"/>
    </source>
</evidence>
<dbReference type="InterPro" id="IPR036249">
    <property type="entry name" value="Thioredoxin-like_sf"/>
</dbReference>